<dbReference type="PROSITE" id="PS50943">
    <property type="entry name" value="HTH_CROC1"/>
    <property type="match status" value="1"/>
</dbReference>
<reference evidence="3" key="1">
    <citation type="journal article" date="2019" name="Int. J. Syst. Evol. Microbiol.">
        <title>The Global Catalogue of Microorganisms (GCM) 10K type strain sequencing project: providing services to taxonomists for standard genome sequencing and annotation.</title>
        <authorList>
            <consortium name="The Broad Institute Genomics Platform"/>
            <consortium name="The Broad Institute Genome Sequencing Center for Infectious Disease"/>
            <person name="Wu L."/>
            <person name="Ma J."/>
        </authorList>
    </citation>
    <scope>NUCLEOTIDE SEQUENCE [LARGE SCALE GENOMIC DNA]</scope>
    <source>
        <strain evidence="3">CGMCC 1.15472</strain>
    </source>
</reference>
<dbReference type="CDD" id="cd00093">
    <property type="entry name" value="HTH_XRE"/>
    <property type="match status" value="1"/>
</dbReference>
<feature type="domain" description="HTH cro/C1-type" evidence="1">
    <location>
        <begin position="22"/>
        <end position="84"/>
    </location>
</feature>
<sequence length="94" mass="10303">MTDKPASSPEWAEFARQLGINLRRARAARELTQDETAAIAGISLYAYQQYERGRTMSGQGSATNPRLATILAISQSLGTNLQELLPEPPDLTVR</sequence>
<dbReference type="InterPro" id="IPR010982">
    <property type="entry name" value="Lambda_DNA-bd_dom_sf"/>
</dbReference>
<keyword evidence="3" id="KW-1185">Reference proteome</keyword>
<dbReference type="Proteomes" id="UP000632322">
    <property type="component" value="Unassembled WGS sequence"/>
</dbReference>
<proteinExistence type="predicted"/>
<evidence type="ECO:0000313" key="3">
    <source>
        <dbReference type="Proteomes" id="UP000632322"/>
    </source>
</evidence>
<dbReference type="InterPro" id="IPR001387">
    <property type="entry name" value="Cro/C1-type_HTH"/>
</dbReference>
<gene>
    <name evidence="2" type="ORF">GCM10010974_33690</name>
</gene>
<evidence type="ECO:0000313" key="2">
    <source>
        <dbReference type="EMBL" id="GGC48726.1"/>
    </source>
</evidence>
<protein>
    <recommendedName>
        <fullName evidence="1">HTH cro/C1-type domain-containing protein</fullName>
    </recommendedName>
</protein>
<dbReference type="Pfam" id="PF13560">
    <property type="entry name" value="HTH_31"/>
    <property type="match status" value="1"/>
</dbReference>
<organism evidence="2 3">
    <name type="scientific">Brevibacterium sediminis</name>
    <dbReference type="NCBI Taxonomy" id="1857024"/>
    <lineage>
        <taxon>Bacteria</taxon>
        <taxon>Bacillati</taxon>
        <taxon>Actinomycetota</taxon>
        <taxon>Actinomycetes</taxon>
        <taxon>Micrococcales</taxon>
        <taxon>Brevibacteriaceae</taxon>
        <taxon>Brevibacterium</taxon>
    </lineage>
</organism>
<accession>A0ABQ1MX53</accession>
<name>A0ABQ1MX53_9MICO</name>
<evidence type="ECO:0000259" key="1">
    <source>
        <dbReference type="PROSITE" id="PS50943"/>
    </source>
</evidence>
<dbReference type="SMART" id="SM00530">
    <property type="entry name" value="HTH_XRE"/>
    <property type="match status" value="1"/>
</dbReference>
<dbReference type="Gene3D" id="1.10.260.40">
    <property type="entry name" value="lambda repressor-like DNA-binding domains"/>
    <property type="match status" value="1"/>
</dbReference>
<dbReference type="RefSeq" id="WP_181272377.1">
    <property type="nucleotide sequence ID" value="NZ_BMJG01000019.1"/>
</dbReference>
<comment type="caution">
    <text evidence="2">The sequence shown here is derived from an EMBL/GenBank/DDBJ whole genome shotgun (WGS) entry which is preliminary data.</text>
</comment>
<dbReference type="EMBL" id="BMJG01000019">
    <property type="protein sequence ID" value="GGC48726.1"/>
    <property type="molecule type" value="Genomic_DNA"/>
</dbReference>
<dbReference type="SUPFAM" id="SSF47413">
    <property type="entry name" value="lambda repressor-like DNA-binding domains"/>
    <property type="match status" value="1"/>
</dbReference>